<dbReference type="SUPFAM" id="SSF53850">
    <property type="entry name" value="Periplasmic binding protein-like II"/>
    <property type="match status" value="1"/>
</dbReference>
<protein>
    <recommendedName>
        <fullName evidence="8">Nitrate transporter</fullName>
    </recommendedName>
</protein>
<evidence type="ECO:0000256" key="3">
    <source>
        <dbReference type="ARBA" id="ARBA00022475"/>
    </source>
</evidence>
<comment type="caution">
    <text evidence="6">The sequence shown here is derived from an EMBL/GenBank/DDBJ whole genome shotgun (WGS) entry which is preliminary data.</text>
</comment>
<keyword evidence="2" id="KW-0813">Transport</keyword>
<dbReference type="OrthoDB" id="570524at2"/>
<evidence type="ECO:0000256" key="1">
    <source>
        <dbReference type="ARBA" id="ARBA00004308"/>
    </source>
</evidence>
<keyword evidence="7" id="KW-1185">Reference proteome</keyword>
<gene>
    <name evidence="6" type="ORF">HMPREF9696_00897</name>
</gene>
<evidence type="ECO:0000313" key="6">
    <source>
        <dbReference type="EMBL" id="EKS40446.1"/>
    </source>
</evidence>
<dbReference type="HOGENOM" id="CLU_037398_0_1_5"/>
<sequence>MTGTPLTIGFIPLVDASALIVAVDKGFTAAEDLDVNLVREVSWSNVRDKLNIGLFDAAHLLAPVAIASTLGLSQVRVPILAPFNLGLNGNAITVSPALHAALMGEADGDPVNPMVTAKALARVVAARRKAGEEPLTFGMTFPFSTHNYQLRFWMAAGGVDPDEDVRLVVLPPPYMAESISNGHIDAFCVGAPWNSIAVDLGVGHILHFVSDILERAAEKVLAVREPWAQANPEVLVRLIRAHGRAADFIENPANRAEVSRILSAPDRIGVDPEVLQRTLDGRLKVSPDGKFRESRRYLLVGREGAARPDPAQAAWLYAQMIRWGQAAYSPEALETAKRVFRPDLYDTALGQSGQPPHGVRDGVGAFDGAPFDPSDIAGHLASVAIKRRPL</sequence>
<reference evidence="6 7" key="1">
    <citation type="submission" date="2012-04" db="EMBL/GenBank/DDBJ databases">
        <title>The Genome Sequence of Afipia clevelandensis ATCC 49720.</title>
        <authorList>
            <consortium name="The Broad Institute Genome Sequencing Platform"/>
            <person name="Earl A."/>
            <person name="Ward D."/>
            <person name="Feldgarden M."/>
            <person name="Gevers D."/>
            <person name="Huys G."/>
            <person name="Walker B."/>
            <person name="Young S.K."/>
            <person name="Zeng Q."/>
            <person name="Gargeya S."/>
            <person name="Fitzgerald M."/>
            <person name="Haas B."/>
            <person name="Abouelleil A."/>
            <person name="Alvarado L."/>
            <person name="Arachchi H.M."/>
            <person name="Berlin A."/>
            <person name="Chapman S.B."/>
            <person name="Goldberg J."/>
            <person name="Griggs A."/>
            <person name="Gujja S."/>
            <person name="Hansen M."/>
            <person name="Howarth C."/>
            <person name="Imamovic A."/>
            <person name="Larimer J."/>
            <person name="McCowen C."/>
            <person name="Montmayeur A."/>
            <person name="Murphy C."/>
            <person name="Neiman D."/>
            <person name="Pearson M."/>
            <person name="Priest M."/>
            <person name="Roberts A."/>
            <person name="Saif S."/>
            <person name="Shea T."/>
            <person name="Sisk P."/>
            <person name="Sykes S."/>
            <person name="Wortman J."/>
            <person name="Nusbaum C."/>
            <person name="Birren B."/>
        </authorList>
    </citation>
    <scope>NUCLEOTIDE SEQUENCE [LARGE SCALE GENOMIC DNA]</scope>
    <source>
        <strain evidence="6 7">ATCC 49720</strain>
    </source>
</reference>
<dbReference type="Pfam" id="PF13379">
    <property type="entry name" value="NMT1_2"/>
    <property type="match status" value="1"/>
</dbReference>
<keyword evidence="3" id="KW-1003">Cell membrane</keyword>
<organism evidence="6 7">
    <name type="scientific">Afipia clevelandensis ATCC 49720</name>
    <dbReference type="NCBI Taxonomy" id="883079"/>
    <lineage>
        <taxon>Bacteria</taxon>
        <taxon>Pseudomonadati</taxon>
        <taxon>Pseudomonadota</taxon>
        <taxon>Alphaproteobacteria</taxon>
        <taxon>Hyphomicrobiales</taxon>
        <taxon>Nitrobacteraceae</taxon>
        <taxon>Afipia</taxon>
    </lineage>
</organism>
<evidence type="ECO:0000256" key="4">
    <source>
        <dbReference type="ARBA" id="ARBA00022519"/>
    </source>
</evidence>
<keyword evidence="4" id="KW-0997">Cell inner membrane</keyword>
<dbReference type="PATRIC" id="fig|883079.3.peg.917"/>
<evidence type="ECO:0000256" key="5">
    <source>
        <dbReference type="ARBA" id="ARBA00023136"/>
    </source>
</evidence>
<proteinExistence type="predicted"/>
<evidence type="ECO:0008006" key="8">
    <source>
        <dbReference type="Google" id="ProtNLM"/>
    </source>
</evidence>
<dbReference type="Gene3D" id="3.40.190.10">
    <property type="entry name" value="Periplasmic binding protein-like II"/>
    <property type="match status" value="2"/>
</dbReference>
<dbReference type="Proteomes" id="UP000001095">
    <property type="component" value="Unassembled WGS sequence"/>
</dbReference>
<comment type="subcellular location">
    <subcellularLocation>
        <location evidence="1">Endomembrane system</location>
    </subcellularLocation>
</comment>
<dbReference type="CDD" id="cd13553">
    <property type="entry name" value="PBP2_NrtA_CpmA_like"/>
    <property type="match status" value="1"/>
</dbReference>
<dbReference type="RefSeq" id="WP_002711763.1">
    <property type="nucleotide sequence ID" value="NZ_KB375281.1"/>
</dbReference>
<evidence type="ECO:0000313" key="7">
    <source>
        <dbReference type="Proteomes" id="UP000001095"/>
    </source>
</evidence>
<dbReference type="GO" id="GO:0012505">
    <property type="term" value="C:endomembrane system"/>
    <property type="evidence" value="ECO:0007669"/>
    <property type="project" value="UniProtKB-SubCell"/>
</dbReference>
<name>K8PFW9_9BRAD</name>
<accession>K8PFW9</accession>
<dbReference type="EMBL" id="AGWY01000003">
    <property type="protein sequence ID" value="EKS40446.1"/>
    <property type="molecule type" value="Genomic_DNA"/>
</dbReference>
<dbReference type="PANTHER" id="PTHR30024:SF43">
    <property type="entry name" value="BLL4572 PROTEIN"/>
    <property type="match status" value="1"/>
</dbReference>
<dbReference type="AlphaFoldDB" id="K8PFW9"/>
<keyword evidence="5" id="KW-0472">Membrane</keyword>
<evidence type="ECO:0000256" key="2">
    <source>
        <dbReference type="ARBA" id="ARBA00022448"/>
    </source>
</evidence>
<dbReference type="InterPro" id="IPR044527">
    <property type="entry name" value="NrtA/CpmA_ABC-bd_dom"/>
</dbReference>
<dbReference type="PANTHER" id="PTHR30024">
    <property type="entry name" value="ALIPHATIC SULFONATES-BINDING PROTEIN-RELATED"/>
    <property type="match status" value="1"/>
</dbReference>